<protein>
    <recommendedName>
        <fullName evidence="9">Serine/threonine-protein kinase BSK1-like TPR repeats domain-containing protein</fullName>
    </recommendedName>
</protein>
<feature type="domain" description="Serine/threonine-protein kinase BSK1-like TPR repeats" evidence="9">
    <location>
        <begin position="82"/>
        <end position="173"/>
    </location>
</feature>
<dbReference type="AlphaFoldDB" id="A0AAW2DH55"/>
<proteinExistence type="predicted"/>
<dbReference type="PANTHER" id="PTHR45863">
    <property type="entry name" value="SERINE/THREONINE-PROTEIN KINASE BSK5"/>
    <property type="match status" value="1"/>
</dbReference>
<dbReference type="GO" id="GO:0005886">
    <property type="term" value="C:plasma membrane"/>
    <property type="evidence" value="ECO:0007669"/>
    <property type="project" value="UniProtKB-SubCell"/>
</dbReference>
<organism evidence="10 11">
    <name type="scientific">Lithocarpus litseifolius</name>
    <dbReference type="NCBI Taxonomy" id="425828"/>
    <lineage>
        <taxon>Eukaryota</taxon>
        <taxon>Viridiplantae</taxon>
        <taxon>Streptophyta</taxon>
        <taxon>Embryophyta</taxon>
        <taxon>Tracheophyta</taxon>
        <taxon>Spermatophyta</taxon>
        <taxon>Magnoliopsida</taxon>
        <taxon>eudicotyledons</taxon>
        <taxon>Gunneridae</taxon>
        <taxon>Pentapetalae</taxon>
        <taxon>rosids</taxon>
        <taxon>fabids</taxon>
        <taxon>Fagales</taxon>
        <taxon>Fagaceae</taxon>
        <taxon>Lithocarpus</taxon>
    </lineage>
</organism>
<keyword evidence="6" id="KW-0418">Kinase</keyword>
<dbReference type="InterPro" id="IPR011990">
    <property type="entry name" value="TPR-like_helical_dom_sf"/>
</dbReference>
<dbReference type="FunFam" id="1.25.40.10:FF:000016">
    <property type="entry name" value="probable serine/threonine-protein kinase At4g35230"/>
    <property type="match status" value="1"/>
</dbReference>
<evidence type="ECO:0000256" key="1">
    <source>
        <dbReference type="ARBA" id="ARBA00004236"/>
    </source>
</evidence>
<comment type="subcellular location">
    <subcellularLocation>
        <location evidence="1">Cell membrane</location>
    </subcellularLocation>
</comment>
<keyword evidence="11" id="KW-1185">Reference proteome</keyword>
<evidence type="ECO:0000256" key="4">
    <source>
        <dbReference type="ARBA" id="ARBA00022679"/>
    </source>
</evidence>
<dbReference type="GO" id="GO:0004674">
    <property type="term" value="F:protein serine/threonine kinase activity"/>
    <property type="evidence" value="ECO:0007669"/>
    <property type="project" value="UniProtKB-KW"/>
</dbReference>
<keyword evidence="2" id="KW-1003">Cell membrane</keyword>
<dbReference type="EMBL" id="JAZDWU010000002">
    <property type="protein sequence ID" value="KAL0009967.1"/>
    <property type="molecule type" value="Genomic_DNA"/>
</dbReference>
<evidence type="ECO:0000256" key="3">
    <source>
        <dbReference type="ARBA" id="ARBA00022527"/>
    </source>
</evidence>
<keyword evidence="3" id="KW-0723">Serine/threonine-protein kinase</keyword>
<evidence type="ECO:0000256" key="6">
    <source>
        <dbReference type="ARBA" id="ARBA00022777"/>
    </source>
</evidence>
<dbReference type="GO" id="GO:0009742">
    <property type="term" value="P:brassinosteroid mediated signaling pathway"/>
    <property type="evidence" value="ECO:0007669"/>
    <property type="project" value="InterPro"/>
</dbReference>
<sequence>MEFATGSNWKRQKQPILMYWAKKILERTRGPEEALEISIYLNDKMAGTQVDTLAACGQYAAFMTSCIVLQQSAEGPAVILKNQRLSFQMWTNQIQETLNSKKRGDAAFRCKDFANALSYYTQFIDGGTTISPTVFARRCLCYLMSEMPQEALGDAMQAQVIALEWPTAFYLQAAALFSLAMDNDAQESLKDGTSLETQRHRN</sequence>
<dbReference type="GO" id="GO:0005524">
    <property type="term" value="F:ATP binding"/>
    <property type="evidence" value="ECO:0007669"/>
    <property type="project" value="UniProtKB-KW"/>
</dbReference>
<dbReference type="PANTHER" id="PTHR45863:SF7">
    <property type="entry name" value="SERINE_THREONINE-PROTEIN KINASE BSK5"/>
    <property type="match status" value="1"/>
</dbReference>
<evidence type="ECO:0000313" key="11">
    <source>
        <dbReference type="Proteomes" id="UP001459277"/>
    </source>
</evidence>
<evidence type="ECO:0000313" key="10">
    <source>
        <dbReference type="EMBL" id="KAL0009967.1"/>
    </source>
</evidence>
<comment type="caution">
    <text evidence="10">The sequence shown here is derived from an EMBL/GenBank/DDBJ whole genome shotgun (WGS) entry which is preliminary data.</text>
</comment>
<evidence type="ECO:0000259" key="9">
    <source>
        <dbReference type="Pfam" id="PF25575"/>
    </source>
</evidence>
<gene>
    <name evidence="10" type="ORF">SO802_005075</name>
</gene>
<reference evidence="10 11" key="1">
    <citation type="submission" date="2024-01" db="EMBL/GenBank/DDBJ databases">
        <title>A telomere-to-telomere, gap-free genome of sweet tea (Lithocarpus litseifolius).</title>
        <authorList>
            <person name="Zhou J."/>
        </authorList>
    </citation>
    <scope>NUCLEOTIDE SEQUENCE [LARGE SCALE GENOMIC DNA]</scope>
    <source>
        <strain evidence="10">Zhou-2022a</strain>
        <tissue evidence="10">Leaf</tissue>
    </source>
</reference>
<evidence type="ECO:0000256" key="7">
    <source>
        <dbReference type="ARBA" id="ARBA00022840"/>
    </source>
</evidence>
<keyword evidence="7" id="KW-0067">ATP-binding</keyword>
<keyword evidence="8" id="KW-0472">Membrane</keyword>
<accession>A0AAW2DH55</accession>
<keyword evidence="5" id="KW-0547">Nucleotide-binding</keyword>
<dbReference type="InterPro" id="IPR045845">
    <property type="entry name" value="BSK"/>
</dbReference>
<dbReference type="SUPFAM" id="SSF48452">
    <property type="entry name" value="TPR-like"/>
    <property type="match status" value="1"/>
</dbReference>
<evidence type="ECO:0000256" key="2">
    <source>
        <dbReference type="ARBA" id="ARBA00022475"/>
    </source>
</evidence>
<dbReference type="Gene3D" id="1.25.40.10">
    <property type="entry name" value="Tetratricopeptide repeat domain"/>
    <property type="match status" value="1"/>
</dbReference>
<name>A0AAW2DH55_9ROSI</name>
<dbReference type="InterPro" id="IPR058209">
    <property type="entry name" value="TPR_BSK1_C"/>
</dbReference>
<dbReference type="Gene3D" id="1.10.579.10">
    <property type="entry name" value="DNA Cyclobutane Dipyrimidine Photolyase, subunit A, domain 3"/>
    <property type="match status" value="1"/>
</dbReference>
<keyword evidence="4" id="KW-0808">Transferase</keyword>
<dbReference type="Proteomes" id="UP001459277">
    <property type="component" value="Unassembled WGS sequence"/>
</dbReference>
<evidence type="ECO:0000256" key="5">
    <source>
        <dbReference type="ARBA" id="ARBA00022741"/>
    </source>
</evidence>
<dbReference type="Pfam" id="PF25575">
    <property type="entry name" value="TPR_BSK1_C"/>
    <property type="match status" value="1"/>
</dbReference>
<evidence type="ECO:0000256" key="8">
    <source>
        <dbReference type="ARBA" id="ARBA00023136"/>
    </source>
</evidence>